<keyword evidence="6" id="KW-0472">Membrane</keyword>
<evidence type="ECO:0000256" key="6">
    <source>
        <dbReference type="ARBA" id="ARBA00023136"/>
    </source>
</evidence>
<proteinExistence type="inferred from homology"/>
<keyword evidence="10" id="KW-1185">Reference proteome</keyword>
<dbReference type="Pfam" id="PF14416">
    <property type="entry name" value="PMR5N"/>
    <property type="match status" value="1"/>
</dbReference>
<evidence type="ECO:0000256" key="4">
    <source>
        <dbReference type="ARBA" id="ARBA00022968"/>
    </source>
</evidence>
<accession>A0A2G5DLF8</accession>
<organism evidence="9 10">
    <name type="scientific">Aquilegia coerulea</name>
    <name type="common">Rocky mountain columbine</name>
    <dbReference type="NCBI Taxonomy" id="218851"/>
    <lineage>
        <taxon>Eukaryota</taxon>
        <taxon>Viridiplantae</taxon>
        <taxon>Streptophyta</taxon>
        <taxon>Embryophyta</taxon>
        <taxon>Tracheophyta</taxon>
        <taxon>Spermatophyta</taxon>
        <taxon>Magnoliopsida</taxon>
        <taxon>Ranunculales</taxon>
        <taxon>Ranunculaceae</taxon>
        <taxon>Thalictroideae</taxon>
        <taxon>Aquilegia</taxon>
    </lineage>
</organism>
<feature type="domain" description="Trichome birefringence-like C-terminal" evidence="7">
    <location>
        <begin position="43"/>
        <end position="305"/>
    </location>
</feature>
<evidence type="ECO:0000256" key="3">
    <source>
        <dbReference type="ARBA" id="ARBA00022692"/>
    </source>
</evidence>
<sequence length="309" mass="35748">MIHTPLYNTLKCPFIEMVFNCRGNSRLDTLYQQYRWKPDGCDLARFDGQYFLRRFKGKNILFVGDPLLVNQWTSLHCLLHSAAPQGTYIKSRGDPLSVFSIPDYNISMNLLHNKFLVDVVNEKIGRVLKLDSIEGGKSWKGVDTLIFNSWYWWDIKGDEQPWDYIQVGNKTYKDMDRLVAFEMALKTWAKWIDSNIDFTKTKVFFVGISPTHYNASEWNKPNAEACYSEKEPLKGSTYPTGPPPALSVLKNVLRTMSKPVYLLDITTMSQLRKDGHTSFYNIIGPRCTYWCLAGVPDIWNEILYNALIH</sequence>
<dbReference type="GO" id="GO:0016020">
    <property type="term" value="C:membrane"/>
    <property type="evidence" value="ECO:0007669"/>
    <property type="project" value="UniProtKB-SubCell"/>
</dbReference>
<dbReference type="InterPro" id="IPR025846">
    <property type="entry name" value="TBL_N"/>
</dbReference>
<dbReference type="Proteomes" id="UP000230069">
    <property type="component" value="Unassembled WGS sequence"/>
</dbReference>
<feature type="domain" description="Trichome birefringence-like N-terminal" evidence="8">
    <location>
        <begin position="4"/>
        <end position="42"/>
    </location>
</feature>
<evidence type="ECO:0000259" key="7">
    <source>
        <dbReference type="Pfam" id="PF13839"/>
    </source>
</evidence>
<dbReference type="GO" id="GO:0016413">
    <property type="term" value="F:O-acetyltransferase activity"/>
    <property type="evidence" value="ECO:0007669"/>
    <property type="project" value="InterPro"/>
</dbReference>
<gene>
    <name evidence="9" type="ORF">AQUCO_01700150v1</name>
</gene>
<dbReference type="AlphaFoldDB" id="A0A2G5DLF8"/>
<dbReference type="InterPro" id="IPR026057">
    <property type="entry name" value="TBL_C"/>
</dbReference>
<keyword evidence="5" id="KW-1133">Transmembrane helix</keyword>
<keyword evidence="3" id="KW-0812">Transmembrane</keyword>
<dbReference type="InterPro" id="IPR029962">
    <property type="entry name" value="TBL"/>
</dbReference>
<evidence type="ECO:0000259" key="8">
    <source>
        <dbReference type="Pfam" id="PF14416"/>
    </source>
</evidence>
<comment type="subcellular location">
    <subcellularLocation>
        <location evidence="1">Membrane</location>
        <topology evidence="1">Single-pass membrane protein</topology>
    </subcellularLocation>
</comment>
<comment type="similarity">
    <text evidence="2">Belongs to the PC-esterase family. TBL subfamily.</text>
</comment>
<dbReference type="PANTHER" id="PTHR32285">
    <property type="entry name" value="PROTEIN TRICHOME BIREFRINGENCE-LIKE 9-RELATED"/>
    <property type="match status" value="1"/>
</dbReference>
<protein>
    <submittedName>
        <fullName evidence="9">Uncharacterized protein</fullName>
    </submittedName>
</protein>
<keyword evidence="4" id="KW-0735">Signal-anchor</keyword>
<evidence type="ECO:0000256" key="2">
    <source>
        <dbReference type="ARBA" id="ARBA00007727"/>
    </source>
</evidence>
<evidence type="ECO:0000313" key="10">
    <source>
        <dbReference type="Proteomes" id="UP000230069"/>
    </source>
</evidence>
<evidence type="ECO:0000313" key="9">
    <source>
        <dbReference type="EMBL" id="PIA44350.1"/>
    </source>
</evidence>
<dbReference type="PANTHER" id="PTHR32285:SF42">
    <property type="entry name" value="PROTEIN TRICHOME BIREFRINGENCE-LIKE 37"/>
    <property type="match status" value="1"/>
</dbReference>
<dbReference type="EMBL" id="KZ305034">
    <property type="protein sequence ID" value="PIA44350.1"/>
    <property type="molecule type" value="Genomic_DNA"/>
</dbReference>
<reference evidence="9 10" key="1">
    <citation type="submission" date="2017-09" db="EMBL/GenBank/DDBJ databases">
        <title>WGS assembly of Aquilegia coerulea Goldsmith.</title>
        <authorList>
            <person name="Hodges S."/>
            <person name="Kramer E."/>
            <person name="Nordborg M."/>
            <person name="Tomkins J."/>
            <person name="Borevitz J."/>
            <person name="Derieg N."/>
            <person name="Yan J."/>
            <person name="Mihaltcheva S."/>
            <person name="Hayes R.D."/>
            <person name="Rokhsar D."/>
        </authorList>
    </citation>
    <scope>NUCLEOTIDE SEQUENCE [LARGE SCALE GENOMIC DNA]</scope>
    <source>
        <strain evidence="10">cv. Goldsmith</strain>
    </source>
</reference>
<dbReference type="Pfam" id="PF13839">
    <property type="entry name" value="PC-Esterase"/>
    <property type="match status" value="1"/>
</dbReference>
<dbReference type="InParanoid" id="A0A2G5DLF8"/>
<dbReference type="GO" id="GO:0005794">
    <property type="term" value="C:Golgi apparatus"/>
    <property type="evidence" value="ECO:0007669"/>
    <property type="project" value="TreeGrafter"/>
</dbReference>
<dbReference type="OrthoDB" id="630188at2759"/>
<name>A0A2G5DLF8_AQUCA</name>
<evidence type="ECO:0000256" key="5">
    <source>
        <dbReference type="ARBA" id="ARBA00022989"/>
    </source>
</evidence>
<evidence type="ECO:0000256" key="1">
    <source>
        <dbReference type="ARBA" id="ARBA00004167"/>
    </source>
</evidence>